<dbReference type="Pfam" id="PF03588">
    <property type="entry name" value="Leu_Phe_trans"/>
    <property type="match status" value="1"/>
</dbReference>
<dbReference type="Proteomes" id="UP000254603">
    <property type="component" value="Unassembled WGS sequence"/>
</dbReference>
<evidence type="ECO:0000256" key="2">
    <source>
        <dbReference type="ARBA" id="ARBA00022679"/>
    </source>
</evidence>
<evidence type="ECO:0000313" key="8">
    <source>
        <dbReference type="Proteomes" id="UP000594903"/>
    </source>
</evidence>
<dbReference type="PANTHER" id="PTHR30098:SF2">
    <property type="entry name" value="LEUCYL_PHENYLALANYL-TRNA--PROTEIN TRANSFERASE"/>
    <property type="match status" value="1"/>
</dbReference>
<dbReference type="InterPro" id="IPR042221">
    <property type="entry name" value="Leu/Phe-tRNA_Trfase_N"/>
</dbReference>
<dbReference type="InterPro" id="IPR042203">
    <property type="entry name" value="Leu/Phe-tRNA_Trfase_C"/>
</dbReference>
<dbReference type="GO" id="GO:0030163">
    <property type="term" value="P:protein catabolic process"/>
    <property type="evidence" value="ECO:0007669"/>
    <property type="project" value="UniProtKB-UniRule"/>
</dbReference>
<protein>
    <recommendedName>
        <fullName evidence="4">Leucyl/phenylalanyl-tRNA--protein transferase</fullName>
        <ecNumber evidence="4">2.3.2.6</ecNumber>
    </recommendedName>
    <alternativeName>
        <fullName evidence="4">L/F-transferase</fullName>
    </alternativeName>
    <alternativeName>
        <fullName evidence="4">Leucyltransferase</fullName>
    </alternativeName>
    <alternativeName>
        <fullName evidence="4">Phenyalanyltransferase</fullName>
    </alternativeName>
</protein>
<comment type="catalytic activity">
    <reaction evidence="4">
        <text>L-phenylalanyl-tRNA(Phe) + an N-terminal L-alpha-aminoacyl-[protein] = an N-terminal L-phenylalanyl-L-alpha-aminoacyl-[protein] + tRNA(Phe)</text>
        <dbReference type="Rhea" id="RHEA:43632"/>
        <dbReference type="Rhea" id="RHEA-COMP:9668"/>
        <dbReference type="Rhea" id="RHEA-COMP:9699"/>
        <dbReference type="Rhea" id="RHEA-COMP:10636"/>
        <dbReference type="Rhea" id="RHEA-COMP:10637"/>
        <dbReference type="ChEBI" id="CHEBI:78442"/>
        <dbReference type="ChEBI" id="CHEBI:78531"/>
        <dbReference type="ChEBI" id="CHEBI:78597"/>
        <dbReference type="ChEBI" id="CHEBI:83561"/>
        <dbReference type="EC" id="2.3.2.6"/>
    </reaction>
</comment>
<dbReference type="NCBIfam" id="TIGR00667">
    <property type="entry name" value="aat"/>
    <property type="match status" value="1"/>
</dbReference>
<dbReference type="GO" id="GO:0008914">
    <property type="term" value="F:leucyl-tRNA--protein transferase activity"/>
    <property type="evidence" value="ECO:0007669"/>
    <property type="project" value="UniProtKB-UniRule"/>
</dbReference>
<reference evidence="5 8" key="2">
    <citation type="submission" date="2020-12" db="EMBL/GenBank/DDBJ databases">
        <title>FDA dAtabase for Regulatory Grade micrObial Sequences (FDA-ARGOS): Supporting development and validation of Infectious Disease Dx tests.</title>
        <authorList>
            <person name="Sproer C."/>
            <person name="Gronow S."/>
            <person name="Severitt S."/>
            <person name="Schroder I."/>
            <person name="Tallon L."/>
            <person name="Sadzewicz L."/>
            <person name="Zhao X."/>
            <person name="Boylan J."/>
            <person name="Ott S."/>
            <person name="Bowen H."/>
            <person name="Vavikolanu K."/>
            <person name="Mehta A."/>
            <person name="Aluvathingal J."/>
            <person name="Nadendla S."/>
            <person name="Lowell S."/>
            <person name="Myers T."/>
            <person name="Yan Y."/>
            <person name="Sichtig H."/>
        </authorList>
    </citation>
    <scope>NUCLEOTIDE SEQUENCE [LARGE SCALE GENOMIC DNA]</scope>
    <source>
        <strain evidence="5 8">FDAARGOS_872</strain>
    </source>
</reference>
<evidence type="ECO:0000256" key="1">
    <source>
        <dbReference type="ARBA" id="ARBA00022490"/>
    </source>
</evidence>
<comment type="catalytic activity">
    <reaction evidence="4">
        <text>N-terminal L-lysyl-[protein] + L-leucyl-tRNA(Leu) = N-terminal L-leucyl-L-lysyl-[protein] + tRNA(Leu) + H(+)</text>
        <dbReference type="Rhea" id="RHEA:12340"/>
        <dbReference type="Rhea" id="RHEA-COMP:9613"/>
        <dbReference type="Rhea" id="RHEA-COMP:9622"/>
        <dbReference type="Rhea" id="RHEA-COMP:12670"/>
        <dbReference type="Rhea" id="RHEA-COMP:12671"/>
        <dbReference type="ChEBI" id="CHEBI:15378"/>
        <dbReference type="ChEBI" id="CHEBI:65249"/>
        <dbReference type="ChEBI" id="CHEBI:78442"/>
        <dbReference type="ChEBI" id="CHEBI:78494"/>
        <dbReference type="ChEBI" id="CHEBI:133043"/>
        <dbReference type="EC" id="2.3.2.6"/>
    </reaction>
</comment>
<comment type="subcellular location">
    <subcellularLocation>
        <location evidence="4">Cytoplasm</location>
    </subcellularLocation>
</comment>
<accession>A0A378XFZ7</accession>
<dbReference type="EMBL" id="UGSB01000001">
    <property type="protein sequence ID" value="SUA52787.1"/>
    <property type="molecule type" value="Genomic_DNA"/>
</dbReference>
<dbReference type="InterPro" id="IPR016181">
    <property type="entry name" value="Acyl_CoA_acyltransferase"/>
</dbReference>
<organism evidence="6 7">
    <name type="scientific">Oligella ureolytica</name>
    <dbReference type="NCBI Taxonomy" id="90244"/>
    <lineage>
        <taxon>Bacteria</taxon>
        <taxon>Pseudomonadati</taxon>
        <taxon>Pseudomonadota</taxon>
        <taxon>Betaproteobacteria</taxon>
        <taxon>Burkholderiales</taxon>
        <taxon>Alcaligenaceae</taxon>
        <taxon>Oligella</taxon>
    </lineage>
</organism>
<dbReference type="OrthoDB" id="9790282at2"/>
<evidence type="ECO:0000313" key="5">
    <source>
        <dbReference type="EMBL" id="QPT40794.1"/>
    </source>
</evidence>
<dbReference type="Gene3D" id="3.30.70.3550">
    <property type="entry name" value="Leucyl/phenylalanyl-tRNA-protein transferase, N-terminal domain"/>
    <property type="match status" value="1"/>
</dbReference>
<dbReference type="RefSeq" id="WP_018574119.1">
    <property type="nucleotide sequence ID" value="NZ_CP065725.1"/>
</dbReference>
<keyword evidence="2 4" id="KW-0808">Transferase</keyword>
<dbReference type="EMBL" id="CP065725">
    <property type="protein sequence ID" value="QPT40794.1"/>
    <property type="molecule type" value="Genomic_DNA"/>
</dbReference>
<sequence length="250" mass="28385">MTPLYLIDDESALPPSHHALEEPDGLIAVSNTVTANLVWRAYHHGYYPCSPVDEEFTLWWAPSERMVLFPQNLHISKNFKKLLKRIIADESNPDARLRVTTNYCFEEVIRSCATVQRNQAFDGNWISEDVIAAYTALHRQGRAHSFEAWQDGELIGGLYGVRIGRIFCGESMFSKQSQASRIAFSHAVNFLANQGIMLIDCQQDSDYLRSLGATLIPRGEYEFYIHTLSDRATTATPWLAGRIAYHGHYI</sequence>
<comment type="similarity">
    <text evidence="4">Belongs to the L/F-transferase family.</text>
</comment>
<dbReference type="HAMAP" id="MF_00688">
    <property type="entry name" value="Leu_Phe_trans"/>
    <property type="match status" value="1"/>
</dbReference>
<evidence type="ECO:0000256" key="4">
    <source>
        <dbReference type="HAMAP-Rule" id="MF_00688"/>
    </source>
</evidence>
<keyword evidence="1 4" id="KW-0963">Cytoplasm</keyword>
<gene>
    <name evidence="4 6" type="primary">aat</name>
    <name evidence="5" type="ORF">I6G29_04285</name>
    <name evidence="6" type="ORF">NCTC11997_00908</name>
</gene>
<dbReference type="EC" id="2.3.2.6" evidence="4"/>
<evidence type="ECO:0000256" key="3">
    <source>
        <dbReference type="ARBA" id="ARBA00023315"/>
    </source>
</evidence>
<dbReference type="SUPFAM" id="SSF55729">
    <property type="entry name" value="Acyl-CoA N-acyltransferases (Nat)"/>
    <property type="match status" value="1"/>
</dbReference>
<comment type="catalytic activity">
    <reaction evidence="4">
        <text>N-terminal L-arginyl-[protein] + L-leucyl-tRNA(Leu) = N-terminal L-leucyl-L-arginyl-[protein] + tRNA(Leu) + H(+)</text>
        <dbReference type="Rhea" id="RHEA:50416"/>
        <dbReference type="Rhea" id="RHEA-COMP:9613"/>
        <dbReference type="Rhea" id="RHEA-COMP:9622"/>
        <dbReference type="Rhea" id="RHEA-COMP:12672"/>
        <dbReference type="Rhea" id="RHEA-COMP:12673"/>
        <dbReference type="ChEBI" id="CHEBI:15378"/>
        <dbReference type="ChEBI" id="CHEBI:64719"/>
        <dbReference type="ChEBI" id="CHEBI:78442"/>
        <dbReference type="ChEBI" id="CHEBI:78494"/>
        <dbReference type="ChEBI" id="CHEBI:133044"/>
        <dbReference type="EC" id="2.3.2.6"/>
    </reaction>
</comment>
<dbReference type="STRING" id="1122619.GCA_000373745_00936"/>
<dbReference type="PANTHER" id="PTHR30098">
    <property type="entry name" value="LEUCYL/PHENYLALANYL-TRNA--PROTEIN TRANSFERASE"/>
    <property type="match status" value="1"/>
</dbReference>
<proteinExistence type="inferred from homology"/>
<dbReference type="AlphaFoldDB" id="A0A378XFZ7"/>
<dbReference type="Proteomes" id="UP000594903">
    <property type="component" value="Chromosome"/>
</dbReference>
<comment type="function">
    <text evidence="4">Functions in the N-end rule pathway of protein degradation where it conjugates Leu, Phe and, less efficiently, Met from aminoacyl-tRNAs to the N-termini of proteins containing an N-terminal arginine or lysine.</text>
</comment>
<keyword evidence="8" id="KW-1185">Reference proteome</keyword>
<keyword evidence="3 4" id="KW-0012">Acyltransferase</keyword>
<dbReference type="InterPro" id="IPR004616">
    <property type="entry name" value="Leu/Phe-tRNA_Trfase"/>
</dbReference>
<evidence type="ECO:0000313" key="6">
    <source>
        <dbReference type="EMBL" id="SUA52787.1"/>
    </source>
</evidence>
<dbReference type="Gene3D" id="3.40.630.70">
    <property type="entry name" value="Leucyl/phenylalanyl-tRNA-protein transferase, C-terminal domain"/>
    <property type="match status" value="1"/>
</dbReference>
<name>A0A378XFZ7_9BURK</name>
<reference evidence="6 7" key="1">
    <citation type="submission" date="2018-06" db="EMBL/GenBank/DDBJ databases">
        <authorList>
            <consortium name="Pathogen Informatics"/>
            <person name="Doyle S."/>
        </authorList>
    </citation>
    <scope>NUCLEOTIDE SEQUENCE [LARGE SCALE GENOMIC DNA]</scope>
    <source>
        <strain evidence="6 7">NCTC11997</strain>
    </source>
</reference>
<evidence type="ECO:0000313" key="7">
    <source>
        <dbReference type="Proteomes" id="UP000254603"/>
    </source>
</evidence>
<dbReference type="GO" id="GO:0005737">
    <property type="term" value="C:cytoplasm"/>
    <property type="evidence" value="ECO:0007669"/>
    <property type="project" value="UniProtKB-SubCell"/>
</dbReference>